<dbReference type="InterPro" id="IPR051454">
    <property type="entry name" value="RNA/ubiquinone_mod_enzymes"/>
</dbReference>
<keyword evidence="2" id="KW-0378">Hydrolase</keyword>
<gene>
    <name evidence="2" type="ORF">SAMN04488587_1092</name>
</gene>
<reference evidence="3" key="1">
    <citation type="submission" date="2016-10" db="EMBL/GenBank/DDBJ databases">
        <authorList>
            <person name="Varghese N."/>
            <person name="Submissions S."/>
        </authorList>
    </citation>
    <scope>NUCLEOTIDE SEQUENCE [LARGE SCALE GENOMIC DNA]</scope>
    <source>
        <strain evidence="3">SLH 33</strain>
    </source>
</reference>
<dbReference type="PANTHER" id="PTHR30217:SF10">
    <property type="entry name" value="23S RRNA 5-HYDROXYCYTIDINE C2501 SYNTHASE"/>
    <property type="match status" value="1"/>
</dbReference>
<evidence type="ECO:0000313" key="2">
    <source>
        <dbReference type="EMBL" id="SES80417.1"/>
    </source>
</evidence>
<evidence type="ECO:0000259" key="1">
    <source>
        <dbReference type="Pfam" id="PF12392"/>
    </source>
</evidence>
<proteinExistence type="predicted"/>
<dbReference type="GO" id="GO:0008233">
    <property type="term" value="F:peptidase activity"/>
    <property type="evidence" value="ECO:0007669"/>
    <property type="project" value="UniProtKB-KW"/>
</dbReference>
<keyword evidence="3" id="KW-1185">Reference proteome</keyword>
<sequence length="843" mass="93339">MGGPLPQECDLMILKNDKKVCDVPPEVLAPAGDIDALIGAIKGGADAVYFGVTDLNARKGAKNFSMEDLEDTIDMLHSHGVKAFLALNIPIKQKELQHALDVVDKAYSFGVDAIILQDLGLLRILHETYPDLALHASTQMTVHSMKGVDFIANEGAVRVIVSRELTVKELTDIVGHSDTEIEIFVHGALCYSYSGKCLFSSFMSDRSANRGACAQPCRRPYNFVVNGRNVNVKGVGRFPISCAELCTLSELDEIVGTGLRSLKIEGRMKKPEYVTESASVYKRAVEAICNGEKLEEAEIEAFEKDLAQLFYRGFTKGFVLGERDVVHSKYSSSYGVYLGKIKEIETYKYTTSLTLTLKEDVQVKDGVGIHTKAGVLGSAINKLLDANENEINTAKKGEKVIIEISSKTGKAVARGNEVYLTTDQKLLESLQRTKTKGLPVSIEVIAEVGERLKVSMTSGEMSVDVIDEFEVQEAKKAPISEEQIVSAMEKLGDTSFSASSVDLKINGNIFIPIGVLSGARREAAEKLLEKVLAQYREEEKHPQLSEISYFCTDGGCEDSSSKDEKQTPLLSVEVKNAGTFFDAVDMGADILYLPIRKFHELMLEENADRLEAARSNSEIVLMAPRISHEAELMELLPLMEKAKDDGFHIACYTLGQVELAKQVGVPFVVQKEFNTFNSYTADEFYRAGAYRVTLSTELNLDEISDACDDISCRGKEHQLEIVVHGRELMLITEHDLLKPLLEQGSATASSEVLMVDSKSVEYPVKRVDERTLIYDSKVLDMLDKIDELKKCGADVMRLDLSLYGKRDVKEITSAYRRMLDGKPAELRPRRGVKFSRGHYFKGI</sequence>
<dbReference type="InterPro" id="IPR020988">
    <property type="entry name" value="Pept_U32_collagenase"/>
</dbReference>
<dbReference type="InterPro" id="IPR001539">
    <property type="entry name" value="Peptidase_U32"/>
</dbReference>
<dbReference type="STRING" id="1353158.SAMN04488587_1092"/>
<dbReference type="Pfam" id="PF01136">
    <property type="entry name" value="Peptidase_U32"/>
    <property type="match status" value="2"/>
</dbReference>
<name>A0A1H9ZH79_9EURY</name>
<dbReference type="Pfam" id="PF12392">
    <property type="entry name" value="DUF3656"/>
    <property type="match status" value="1"/>
</dbReference>
<accession>A0A1H9ZH79</accession>
<keyword evidence="2" id="KW-0645">Protease</keyword>
<organism evidence="2 3">
    <name type="scientific">Methanococcoides vulcani</name>
    <dbReference type="NCBI Taxonomy" id="1353158"/>
    <lineage>
        <taxon>Archaea</taxon>
        <taxon>Methanobacteriati</taxon>
        <taxon>Methanobacteriota</taxon>
        <taxon>Stenosarchaea group</taxon>
        <taxon>Methanomicrobia</taxon>
        <taxon>Methanosarcinales</taxon>
        <taxon>Methanosarcinaceae</taxon>
        <taxon>Methanococcoides</taxon>
    </lineage>
</organism>
<dbReference type="Proteomes" id="UP000243338">
    <property type="component" value="Unassembled WGS sequence"/>
</dbReference>
<dbReference type="AlphaFoldDB" id="A0A1H9ZH79"/>
<dbReference type="PANTHER" id="PTHR30217">
    <property type="entry name" value="PEPTIDASE U32 FAMILY"/>
    <property type="match status" value="1"/>
</dbReference>
<protein>
    <submittedName>
        <fullName evidence="2">Putative protease</fullName>
    </submittedName>
</protein>
<evidence type="ECO:0000313" key="3">
    <source>
        <dbReference type="Proteomes" id="UP000243338"/>
    </source>
</evidence>
<feature type="domain" description="Peptidase U32 collagenase" evidence="1">
    <location>
        <begin position="418"/>
        <end position="531"/>
    </location>
</feature>
<dbReference type="GO" id="GO:0006508">
    <property type="term" value="P:proteolysis"/>
    <property type="evidence" value="ECO:0007669"/>
    <property type="project" value="UniProtKB-KW"/>
</dbReference>
<dbReference type="EMBL" id="FOHQ01000002">
    <property type="protein sequence ID" value="SES80417.1"/>
    <property type="molecule type" value="Genomic_DNA"/>
</dbReference>